<feature type="domain" description="Ribonuclease H2 subunit B wHTH" evidence="7">
    <location>
        <begin position="119"/>
        <end position="282"/>
    </location>
</feature>
<dbReference type="InterPro" id="IPR019024">
    <property type="entry name" value="RNase_H2_suB_wHTH"/>
</dbReference>
<reference evidence="9" key="1">
    <citation type="submission" date="2020-06" db="EMBL/GenBank/DDBJ databases">
        <authorList>
            <consortium name="Plant Systems Biology data submission"/>
        </authorList>
    </citation>
    <scope>NUCLEOTIDE SEQUENCE</scope>
    <source>
        <strain evidence="9">D6</strain>
    </source>
</reference>
<proteinExistence type="predicted"/>
<dbReference type="PANTHER" id="PTHR13383">
    <property type="entry name" value="RIBONUCLEASE H2 SUBUNIT B"/>
    <property type="match status" value="1"/>
</dbReference>
<comment type="function">
    <text evidence="4">Non catalytic subunit of RNase H2, an endonuclease that specifically degrades the RNA of RNA:DNA hybrids. Participates in DNA replication, possibly by mediating the removal of lagging-strand Okazaki fragment RNA primers during DNA replication. Mediates the excision of single ribonucleotides from DNA:RNA duplexes.</text>
</comment>
<evidence type="ECO:0000256" key="6">
    <source>
        <dbReference type="SAM" id="MobiDB-lite"/>
    </source>
</evidence>
<feature type="compositionally biased region" description="Low complexity" evidence="6">
    <location>
        <begin position="365"/>
        <end position="374"/>
    </location>
</feature>
<dbReference type="InterPro" id="IPR040456">
    <property type="entry name" value="RNase_H2_suB"/>
</dbReference>
<comment type="subcellular location">
    <subcellularLocation>
        <location evidence="1">Nucleus</location>
    </subcellularLocation>
</comment>
<evidence type="ECO:0000256" key="2">
    <source>
        <dbReference type="ARBA" id="ARBA00019062"/>
    </source>
</evidence>
<feature type="compositionally biased region" description="Polar residues" evidence="6">
    <location>
        <begin position="247"/>
        <end position="262"/>
    </location>
</feature>
<evidence type="ECO:0000313" key="10">
    <source>
        <dbReference type="Proteomes" id="UP001153069"/>
    </source>
</evidence>
<dbReference type="AlphaFoldDB" id="A0A9N8ET11"/>
<dbReference type="GO" id="GO:0005654">
    <property type="term" value="C:nucleoplasm"/>
    <property type="evidence" value="ECO:0007669"/>
    <property type="project" value="TreeGrafter"/>
</dbReference>
<dbReference type="PANTHER" id="PTHR13383:SF11">
    <property type="entry name" value="RIBONUCLEASE H2 SUBUNIT B"/>
    <property type="match status" value="1"/>
</dbReference>
<evidence type="ECO:0000256" key="3">
    <source>
        <dbReference type="ARBA" id="ARBA00023242"/>
    </source>
</evidence>
<organism evidence="9 10">
    <name type="scientific">Seminavis robusta</name>
    <dbReference type="NCBI Taxonomy" id="568900"/>
    <lineage>
        <taxon>Eukaryota</taxon>
        <taxon>Sar</taxon>
        <taxon>Stramenopiles</taxon>
        <taxon>Ochrophyta</taxon>
        <taxon>Bacillariophyta</taxon>
        <taxon>Bacillariophyceae</taxon>
        <taxon>Bacillariophycidae</taxon>
        <taxon>Naviculales</taxon>
        <taxon>Naviculaceae</taxon>
        <taxon>Seminavis</taxon>
    </lineage>
</organism>
<dbReference type="OrthoDB" id="29098at2759"/>
<evidence type="ECO:0000259" key="8">
    <source>
        <dbReference type="Pfam" id="PF17745"/>
    </source>
</evidence>
<keyword evidence="10" id="KW-1185">Reference proteome</keyword>
<dbReference type="Pfam" id="PF17745">
    <property type="entry name" value="Ydr279_N"/>
    <property type="match status" value="1"/>
</dbReference>
<dbReference type="Proteomes" id="UP001153069">
    <property type="component" value="Unassembled WGS sequence"/>
</dbReference>
<dbReference type="EMBL" id="CAICTM010001599">
    <property type="protein sequence ID" value="CAB9524899.1"/>
    <property type="molecule type" value="Genomic_DNA"/>
</dbReference>
<feature type="domain" description="Rnh202 triple barrel" evidence="8">
    <location>
        <begin position="40"/>
        <end position="116"/>
    </location>
</feature>
<sequence length="374" mass="42324">MTASSSTKSNGSRTSNKTENKLFVAIVDAPPTTCSTTRQEETYQPIRLKCPASGQVKDYLLRSIIGNNNNKNKNGDLLELQCLSLQDDSSPKQYNSWFVGNTVVSNGKLYVMTRIDPLFFCLPSLSQQTTTTTQPKKWQPLDQLLEDMDATVQQLLLLVDKRQLLHLCDTYEMDQDEVFYKFSQPKCLEWLHKKQQAVQKVLVAQLQAQQKRQLQMEREGGGAFAKDFSLTTTSTTQNTKQQDKSNHNPQLHNNKPSAQQQEMALRESCQIVCSYISQGWQTLFLKHVQQDDKILQLDHHQPKNKRVKETPVVVVVTAESTTAKTEAAPPPPKPKLTFGQKQLLKVNKKGMKSMTSFFAPKNKKTTTTTTNNAK</sequence>
<evidence type="ECO:0000259" key="7">
    <source>
        <dbReference type="Pfam" id="PF09468"/>
    </source>
</evidence>
<evidence type="ECO:0000313" key="9">
    <source>
        <dbReference type="EMBL" id="CAB9524899.1"/>
    </source>
</evidence>
<dbReference type="GO" id="GO:0006401">
    <property type="term" value="P:RNA catabolic process"/>
    <property type="evidence" value="ECO:0007669"/>
    <property type="project" value="TreeGrafter"/>
</dbReference>
<evidence type="ECO:0000256" key="5">
    <source>
        <dbReference type="ARBA" id="ARBA00033464"/>
    </source>
</evidence>
<comment type="caution">
    <text evidence="9">The sequence shown here is derived from an EMBL/GenBank/DDBJ whole genome shotgun (WGS) entry which is preliminary data.</text>
</comment>
<evidence type="ECO:0000256" key="1">
    <source>
        <dbReference type="ARBA" id="ARBA00004123"/>
    </source>
</evidence>
<dbReference type="GO" id="GO:0032299">
    <property type="term" value="C:ribonuclease H2 complex"/>
    <property type="evidence" value="ECO:0007669"/>
    <property type="project" value="InterPro"/>
</dbReference>
<gene>
    <name evidence="9" type="ORF">SEMRO_1601_G285180.1</name>
</gene>
<keyword evidence="3" id="KW-0539">Nucleus</keyword>
<dbReference type="Pfam" id="PF09468">
    <property type="entry name" value="RNase_H2-Ydr279"/>
    <property type="match status" value="1"/>
</dbReference>
<protein>
    <recommendedName>
        <fullName evidence="2">Ribonuclease H2 subunit B</fullName>
    </recommendedName>
    <alternativeName>
        <fullName evidence="5">Ribonuclease HI subunit B</fullName>
    </alternativeName>
</protein>
<evidence type="ECO:0000256" key="4">
    <source>
        <dbReference type="ARBA" id="ARBA00024778"/>
    </source>
</evidence>
<dbReference type="InterPro" id="IPR041195">
    <property type="entry name" value="Rnh202_N"/>
</dbReference>
<feature type="region of interest" description="Disordered" evidence="6">
    <location>
        <begin position="352"/>
        <end position="374"/>
    </location>
</feature>
<feature type="region of interest" description="Disordered" evidence="6">
    <location>
        <begin position="233"/>
        <end position="262"/>
    </location>
</feature>
<name>A0A9N8ET11_9STRA</name>
<dbReference type="Gene3D" id="1.10.20.120">
    <property type="match status" value="1"/>
</dbReference>
<accession>A0A9N8ET11</accession>
<dbReference type="Gene3D" id="2.20.25.530">
    <property type="match status" value="1"/>
</dbReference>